<reference evidence="1" key="1">
    <citation type="submission" date="2019-04" db="EMBL/GenBank/DDBJ databases">
        <title>Microbes associate with the intestines of laboratory mice.</title>
        <authorList>
            <person name="Navarre W."/>
            <person name="Wong E."/>
            <person name="Huang K."/>
            <person name="Tropini C."/>
            <person name="Ng K."/>
            <person name="Yu B."/>
        </authorList>
    </citation>
    <scope>NUCLEOTIDE SEQUENCE</scope>
    <source>
        <strain evidence="1">NM01_1-7b</strain>
    </source>
</reference>
<organism evidence="1 2">
    <name type="scientific">Petralouisia muris</name>
    <dbReference type="NCBI Taxonomy" id="3032872"/>
    <lineage>
        <taxon>Bacteria</taxon>
        <taxon>Bacillati</taxon>
        <taxon>Bacillota</taxon>
        <taxon>Clostridia</taxon>
        <taxon>Lachnospirales</taxon>
        <taxon>Lachnospiraceae</taxon>
        <taxon>Petralouisia</taxon>
    </lineage>
</organism>
<protein>
    <submittedName>
        <fullName evidence="1">Uncharacterized protein</fullName>
    </submittedName>
</protein>
<dbReference type="Proteomes" id="UP000304953">
    <property type="component" value="Unassembled WGS sequence"/>
</dbReference>
<name>A0AC61RTY2_9FIRM</name>
<comment type="caution">
    <text evidence="1">The sequence shown here is derived from an EMBL/GenBank/DDBJ whole genome shotgun (WGS) entry which is preliminary data.</text>
</comment>
<evidence type="ECO:0000313" key="1">
    <source>
        <dbReference type="EMBL" id="TGY95309.1"/>
    </source>
</evidence>
<gene>
    <name evidence="1" type="ORF">E5329_15520</name>
</gene>
<proteinExistence type="predicted"/>
<accession>A0AC61RTY2</accession>
<keyword evidence="2" id="KW-1185">Reference proteome</keyword>
<evidence type="ECO:0000313" key="2">
    <source>
        <dbReference type="Proteomes" id="UP000304953"/>
    </source>
</evidence>
<sequence>MSERAAKKAIKKIAKREGKSESEIREEMERAIMIGFLNKETRYKWNSLFGSGRLPSPEEFITVLSLKIARG</sequence>
<dbReference type="EMBL" id="SRYA01000031">
    <property type="protein sequence ID" value="TGY95309.1"/>
    <property type="molecule type" value="Genomic_DNA"/>
</dbReference>